<dbReference type="PANTHER" id="PTHR43596:SF1">
    <property type="entry name" value="ADP,ATP CARRIER PROTEIN"/>
    <property type="match status" value="1"/>
</dbReference>
<feature type="transmembrane region" description="Helical" evidence="4">
    <location>
        <begin position="20"/>
        <end position="38"/>
    </location>
</feature>
<keyword evidence="1 4" id="KW-0812">Transmembrane</keyword>
<dbReference type="Proteomes" id="UP000242432">
    <property type="component" value="Unassembled WGS sequence"/>
</dbReference>
<dbReference type="AlphaFoldDB" id="A0A1T4V5K4"/>
<proteinExistence type="predicted"/>
<dbReference type="Gene3D" id="1.20.1250.20">
    <property type="entry name" value="MFS general substrate transporter like domains"/>
    <property type="match status" value="1"/>
</dbReference>
<feature type="transmembrane region" description="Helical" evidence="4">
    <location>
        <begin position="391"/>
        <end position="415"/>
    </location>
</feature>
<name>A0A1T4V5K4_9GAMM</name>
<evidence type="ECO:0000256" key="1">
    <source>
        <dbReference type="ARBA" id="ARBA00022692"/>
    </source>
</evidence>
<dbReference type="GO" id="GO:0022857">
    <property type="term" value="F:transmembrane transporter activity"/>
    <property type="evidence" value="ECO:0007669"/>
    <property type="project" value="InterPro"/>
</dbReference>
<keyword evidence="6" id="KW-1185">Reference proteome</keyword>
<gene>
    <name evidence="5" type="ORF">SAMN02745213_00837</name>
</gene>
<accession>A0A1T4V5K4</accession>
<dbReference type="EMBL" id="FUXX01000010">
    <property type="protein sequence ID" value="SKA60227.1"/>
    <property type="molecule type" value="Genomic_DNA"/>
</dbReference>
<keyword evidence="2 4" id="KW-1133">Transmembrane helix</keyword>
<evidence type="ECO:0000256" key="2">
    <source>
        <dbReference type="ARBA" id="ARBA00022989"/>
    </source>
</evidence>
<dbReference type="InterPro" id="IPR011701">
    <property type="entry name" value="MFS"/>
</dbReference>
<dbReference type="SUPFAM" id="SSF103473">
    <property type="entry name" value="MFS general substrate transporter"/>
    <property type="match status" value="1"/>
</dbReference>
<dbReference type="STRING" id="83771.SAMN02910357_01758"/>
<feature type="transmembrane region" description="Helical" evidence="4">
    <location>
        <begin position="237"/>
        <end position="255"/>
    </location>
</feature>
<feature type="transmembrane region" description="Helical" evidence="4">
    <location>
        <begin position="175"/>
        <end position="197"/>
    </location>
</feature>
<sequence length="428" mass="47440">MNLESILDRVLNLKKKEGSYAVLAFLLFFCIFCSYSVLRPVRDTMGITSGVNSLQWLFTATFAVSITVQIPYFYVLGKISRKIILPVVFSFFGANLLLFAYLMAHEIAPVITGRTFYVWLSVYNLAVISLGWSVLNDILKPSQSRRLFAIAASGSSAGSIIGPMITATAVKYTGIFPLILISLAFLALASLAVYFLFSIRSEQYDTDESAQSVNDYLKRRVNGSILEGFLSTFKSRYLLMIATFVILASTANTFLYFAQVRIIADSFADKSEQTFVFSVIDLIVNTATIILQLFITGRLADKFGLKPLIAVVPVLILVCFVVLMFIPVLSVIVLAMIVRRVGEYALVRPGKEMLFSVVSLDEKYKSKNFIDTVIYRGGDVFSAFLTQGAEALGGMILSFATGAIMAIVWIINALYLSKLFTHKSQEKL</sequence>
<feature type="transmembrane region" description="Helical" evidence="4">
    <location>
        <begin position="83"/>
        <end position="104"/>
    </location>
</feature>
<feature type="transmembrane region" description="Helical" evidence="4">
    <location>
        <begin position="275"/>
        <end position="296"/>
    </location>
</feature>
<evidence type="ECO:0000256" key="3">
    <source>
        <dbReference type="ARBA" id="ARBA00023136"/>
    </source>
</evidence>
<feature type="transmembrane region" description="Helical" evidence="4">
    <location>
        <begin position="147"/>
        <end position="169"/>
    </location>
</feature>
<evidence type="ECO:0000256" key="4">
    <source>
        <dbReference type="SAM" id="Phobius"/>
    </source>
</evidence>
<dbReference type="InterPro" id="IPR036259">
    <property type="entry name" value="MFS_trans_sf"/>
</dbReference>
<dbReference type="PANTHER" id="PTHR43596">
    <property type="entry name" value="ADP,ATP CARRIER PROTEIN"/>
    <property type="match status" value="1"/>
</dbReference>
<protein>
    <submittedName>
        <fullName evidence="5">ATP:ADP antiporter, AAA family</fullName>
    </submittedName>
</protein>
<feature type="transmembrane region" description="Helical" evidence="4">
    <location>
        <begin position="116"/>
        <end position="135"/>
    </location>
</feature>
<evidence type="ECO:0000313" key="6">
    <source>
        <dbReference type="Proteomes" id="UP000242432"/>
    </source>
</evidence>
<dbReference type="Pfam" id="PF07690">
    <property type="entry name" value="MFS_1"/>
    <property type="match status" value="1"/>
</dbReference>
<evidence type="ECO:0000313" key="5">
    <source>
        <dbReference type="EMBL" id="SKA60227.1"/>
    </source>
</evidence>
<feature type="transmembrane region" description="Helical" evidence="4">
    <location>
        <begin position="54"/>
        <end position="76"/>
    </location>
</feature>
<organism evidence="5 6">
    <name type="scientific">Succinivibrio dextrinosolvens DSM 3072</name>
    <dbReference type="NCBI Taxonomy" id="1123324"/>
    <lineage>
        <taxon>Bacteria</taxon>
        <taxon>Pseudomonadati</taxon>
        <taxon>Pseudomonadota</taxon>
        <taxon>Gammaproteobacteria</taxon>
        <taxon>Aeromonadales</taxon>
        <taxon>Succinivibrionaceae</taxon>
        <taxon>Succinivibrio</taxon>
    </lineage>
</organism>
<dbReference type="RefSeq" id="WP_078928370.1">
    <property type="nucleotide sequence ID" value="NZ_FUXX01000010.1"/>
</dbReference>
<feature type="transmembrane region" description="Helical" evidence="4">
    <location>
        <begin position="308"/>
        <end position="338"/>
    </location>
</feature>
<keyword evidence="3 4" id="KW-0472">Membrane</keyword>
<reference evidence="6" key="1">
    <citation type="submission" date="2017-02" db="EMBL/GenBank/DDBJ databases">
        <authorList>
            <person name="Varghese N."/>
            <person name="Submissions S."/>
        </authorList>
    </citation>
    <scope>NUCLEOTIDE SEQUENCE [LARGE SCALE GENOMIC DNA]</scope>
    <source>
        <strain evidence="6">DSM 3072</strain>
    </source>
</reference>